<keyword evidence="7" id="KW-0812">Transmembrane</keyword>
<dbReference type="Proteomes" id="UP000655588">
    <property type="component" value="Unassembled WGS sequence"/>
</dbReference>
<evidence type="ECO:0000256" key="9">
    <source>
        <dbReference type="ARBA" id="ARBA00022824"/>
    </source>
</evidence>
<feature type="chain" id="PRO_5032715748" description="Translocon-associated protein subunit delta" evidence="15">
    <location>
        <begin position="21"/>
        <end position="176"/>
    </location>
</feature>
<keyword evidence="11" id="KW-1133">Transmembrane helix</keyword>
<dbReference type="GO" id="GO:0005789">
    <property type="term" value="C:endoplasmic reticulum membrane"/>
    <property type="evidence" value="ECO:0007669"/>
    <property type="project" value="UniProtKB-SubCell"/>
</dbReference>
<proteinExistence type="inferred from homology"/>
<name>A0A833RZC0_9HYME</name>
<evidence type="ECO:0000256" key="5">
    <source>
        <dbReference type="ARBA" id="ARBA00014387"/>
    </source>
</evidence>
<comment type="similarity">
    <text evidence="3">Belongs to the TRAP-delta family.</text>
</comment>
<comment type="subcellular location">
    <subcellularLocation>
        <location evidence="2">Endoplasmic reticulum membrane</location>
        <topology evidence="2">Single-pass type I membrane protein</topology>
    </subcellularLocation>
</comment>
<dbReference type="PANTHER" id="PTHR12731">
    <property type="entry name" value="TRANSLOCON-ASSOCIATED PROTEIN, DELTA SUBUNIT"/>
    <property type="match status" value="1"/>
</dbReference>
<dbReference type="AlphaFoldDB" id="A0A833RZC0"/>
<protein>
    <recommendedName>
        <fullName evidence="5">Translocon-associated protein subunit delta</fullName>
    </recommendedName>
    <alternativeName>
        <fullName evidence="14">Signal sequence receptor subunit delta</fullName>
    </alternativeName>
</protein>
<sequence length="176" mass="19463">MMNRFIIFSILICGISEIFAETCQKPEVIASAYVTEDATILTNVAFTTQFVLKCSNGVKGITLYAEVDGKSLPAARLSSDNKYQNLIKIVVSWTEDVKKARSGDYNIKLYDDERYAAIRKALRNGEDPNSVKPLVVVVLNNPGIYRGPWINSELLAVLLAALVSYSAFSSKFKLLA</sequence>
<evidence type="ECO:0000256" key="6">
    <source>
        <dbReference type="ARBA" id="ARBA00022499"/>
    </source>
</evidence>
<keyword evidence="12" id="KW-0472">Membrane</keyword>
<evidence type="ECO:0000256" key="1">
    <source>
        <dbReference type="ARBA" id="ARBA00002838"/>
    </source>
</evidence>
<comment type="caution">
    <text evidence="16">The sequence shown here is derived from an EMBL/GenBank/DDBJ whole genome shotgun (WGS) entry which is preliminary data.</text>
</comment>
<evidence type="ECO:0000313" key="16">
    <source>
        <dbReference type="EMBL" id="KAF3424907.1"/>
    </source>
</evidence>
<keyword evidence="6" id="KW-1017">Isopeptide bond</keyword>
<comment type="subunit">
    <text evidence="4">Heterotetramer of TRAP-alpha, TRAP-beta, TRAP-delta and TRAP-gamma.</text>
</comment>
<dbReference type="EMBL" id="WNWW01000433">
    <property type="protein sequence ID" value="KAF3424907.1"/>
    <property type="molecule type" value="Genomic_DNA"/>
</dbReference>
<keyword evidence="17" id="KW-1185">Reference proteome</keyword>
<dbReference type="Pfam" id="PF05404">
    <property type="entry name" value="TRAP-delta"/>
    <property type="match status" value="1"/>
</dbReference>
<evidence type="ECO:0000256" key="8">
    <source>
        <dbReference type="ARBA" id="ARBA00022729"/>
    </source>
</evidence>
<reference evidence="16" key="1">
    <citation type="submission" date="2019-11" db="EMBL/GenBank/DDBJ databases">
        <title>The nuclear and mitochondrial genomes of Frieseomelitta varia - a highly eusocial stingless bee (Meliponini) with a permanently sterile worker caste.</title>
        <authorList>
            <person name="Freitas F.C.P."/>
            <person name="Lourenco A.P."/>
            <person name="Nunes F.M.F."/>
            <person name="Paschoal A.R."/>
            <person name="Abreu F.C.P."/>
            <person name="Barbin F.O."/>
            <person name="Bataglia L."/>
            <person name="Cardoso-Junior C.A.M."/>
            <person name="Cervoni M.S."/>
            <person name="Silva S.R."/>
            <person name="Dalarmi F."/>
            <person name="Del Lama M.A."/>
            <person name="Depintor T.S."/>
            <person name="Ferreira K.M."/>
            <person name="Goria P.S."/>
            <person name="Jaskot M.C."/>
            <person name="Lago D.C."/>
            <person name="Luna-Lucena D."/>
            <person name="Moda L.M."/>
            <person name="Nascimento L."/>
            <person name="Pedrino M."/>
            <person name="Rabico F.O."/>
            <person name="Sanches F.C."/>
            <person name="Santos D.E."/>
            <person name="Santos C.G."/>
            <person name="Vieira J."/>
            <person name="Lopes T.F."/>
            <person name="Barchuk A.R."/>
            <person name="Hartfelder K."/>
            <person name="Simoes Z.L.P."/>
            <person name="Bitondi M.M.G."/>
            <person name="Pinheiro D.G."/>
        </authorList>
    </citation>
    <scope>NUCLEOTIDE SEQUENCE</scope>
    <source>
        <strain evidence="16">USP_RPSP 00005682</strain>
        <tissue evidence="16">Whole individual</tissue>
    </source>
</reference>
<evidence type="ECO:0000256" key="15">
    <source>
        <dbReference type="SAM" id="SignalP"/>
    </source>
</evidence>
<evidence type="ECO:0000256" key="7">
    <source>
        <dbReference type="ARBA" id="ARBA00022692"/>
    </source>
</evidence>
<keyword evidence="9" id="KW-0256">Endoplasmic reticulum</keyword>
<evidence type="ECO:0000256" key="14">
    <source>
        <dbReference type="ARBA" id="ARBA00031791"/>
    </source>
</evidence>
<evidence type="ECO:0000256" key="3">
    <source>
        <dbReference type="ARBA" id="ARBA00009294"/>
    </source>
</evidence>
<evidence type="ECO:0000256" key="12">
    <source>
        <dbReference type="ARBA" id="ARBA00023136"/>
    </source>
</evidence>
<comment type="function">
    <text evidence="1">TRAP proteins are part of a complex whose function is to bind calcium to the ER membrane and thereby regulate the retention of ER resident proteins.</text>
</comment>
<dbReference type="InterPro" id="IPR008855">
    <property type="entry name" value="TRAP-delta"/>
</dbReference>
<organism evidence="16 17">
    <name type="scientific">Frieseomelitta varia</name>
    <dbReference type="NCBI Taxonomy" id="561572"/>
    <lineage>
        <taxon>Eukaryota</taxon>
        <taxon>Metazoa</taxon>
        <taxon>Ecdysozoa</taxon>
        <taxon>Arthropoda</taxon>
        <taxon>Hexapoda</taxon>
        <taxon>Insecta</taxon>
        <taxon>Pterygota</taxon>
        <taxon>Neoptera</taxon>
        <taxon>Endopterygota</taxon>
        <taxon>Hymenoptera</taxon>
        <taxon>Apocrita</taxon>
        <taxon>Aculeata</taxon>
        <taxon>Apoidea</taxon>
        <taxon>Anthophila</taxon>
        <taxon>Apidae</taxon>
        <taxon>Frieseomelitta</taxon>
    </lineage>
</organism>
<keyword evidence="8 15" id="KW-0732">Signal</keyword>
<evidence type="ECO:0000256" key="4">
    <source>
        <dbReference type="ARBA" id="ARBA00011819"/>
    </source>
</evidence>
<evidence type="ECO:0000256" key="11">
    <source>
        <dbReference type="ARBA" id="ARBA00022989"/>
    </source>
</evidence>
<evidence type="ECO:0000313" key="17">
    <source>
        <dbReference type="Proteomes" id="UP000655588"/>
    </source>
</evidence>
<evidence type="ECO:0000256" key="13">
    <source>
        <dbReference type="ARBA" id="ARBA00023157"/>
    </source>
</evidence>
<feature type="signal peptide" evidence="15">
    <location>
        <begin position="1"/>
        <end position="20"/>
    </location>
</feature>
<gene>
    <name evidence="16" type="ORF">E2986_06998</name>
</gene>
<keyword evidence="10" id="KW-0832">Ubl conjugation</keyword>
<dbReference type="PANTHER" id="PTHR12731:SF1">
    <property type="entry name" value="TRANSLOCON-ASSOCIATED PROTEIN SUBUNIT DELTA"/>
    <property type="match status" value="1"/>
</dbReference>
<accession>A0A833RZC0</accession>
<evidence type="ECO:0000256" key="2">
    <source>
        <dbReference type="ARBA" id="ARBA00004115"/>
    </source>
</evidence>
<keyword evidence="13" id="KW-1015">Disulfide bond</keyword>
<evidence type="ECO:0000256" key="10">
    <source>
        <dbReference type="ARBA" id="ARBA00022843"/>
    </source>
</evidence>